<evidence type="ECO:0000256" key="1">
    <source>
        <dbReference type="PIRSR" id="PIRSR001359-1"/>
    </source>
</evidence>
<evidence type="ECO:0000256" key="2">
    <source>
        <dbReference type="PIRSR" id="PIRSR001359-3"/>
    </source>
</evidence>
<dbReference type="OrthoDB" id="9803995at2"/>
<dbReference type="SUPFAM" id="SSF51569">
    <property type="entry name" value="Aldolase"/>
    <property type="match status" value="1"/>
</dbReference>
<evidence type="ECO:0000313" key="4">
    <source>
        <dbReference type="Proteomes" id="UP000181980"/>
    </source>
</evidence>
<reference evidence="4" key="1">
    <citation type="submission" date="2016-10" db="EMBL/GenBank/DDBJ databases">
        <authorList>
            <person name="Varghese N."/>
            <person name="Submissions S."/>
        </authorList>
    </citation>
    <scope>NUCLEOTIDE SEQUENCE [LARGE SCALE GENOMIC DNA]</scope>
    <source>
        <strain evidence="4">DSM 45237</strain>
    </source>
</reference>
<keyword evidence="4" id="KW-1185">Reference proteome</keyword>
<feature type="binding site" evidence="2">
    <location>
        <position position="141"/>
    </location>
    <ligand>
        <name>Zn(2+)</name>
        <dbReference type="ChEBI" id="CHEBI:29105"/>
        <label>2</label>
    </ligand>
</feature>
<comment type="cofactor">
    <cofactor evidence="2">
        <name>Zn(2+)</name>
        <dbReference type="ChEBI" id="CHEBI:29105"/>
    </cofactor>
    <text evidence="2">Binds 2 Zn(2+) ions per subunit. One is catalytic and the other provides a structural contribution.</text>
</comment>
<feature type="binding site" evidence="2">
    <location>
        <position position="185"/>
    </location>
    <ligand>
        <name>Zn(2+)</name>
        <dbReference type="ChEBI" id="CHEBI:29105"/>
        <label>1</label>
        <note>catalytic</note>
    </ligand>
</feature>
<dbReference type="PROSITE" id="PS00602">
    <property type="entry name" value="ALDOLASE_CLASS_II_1"/>
    <property type="match status" value="1"/>
</dbReference>
<organism evidence="3 4">
    <name type="scientific">Jiangella alba</name>
    <dbReference type="NCBI Taxonomy" id="561176"/>
    <lineage>
        <taxon>Bacteria</taxon>
        <taxon>Bacillati</taxon>
        <taxon>Actinomycetota</taxon>
        <taxon>Actinomycetes</taxon>
        <taxon>Jiangellales</taxon>
        <taxon>Jiangellaceae</taxon>
        <taxon>Jiangella</taxon>
    </lineage>
</organism>
<dbReference type="InterPro" id="IPR050246">
    <property type="entry name" value="Class_II_FBP_aldolase"/>
</dbReference>
<dbReference type="GO" id="GO:0016832">
    <property type="term" value="F:aldehyde-lyase activity"/>
    <property type="evidence" value="ECO:0007669"/>
    <property type="project" value="InterPro"/>
</dbReference>
<dbReference type="PANTHER" id="PTHR30304:SF0">
    <property type="entry name" value="D-TAGATOSE-1,6-BISPHOSPHATE ALDOLASE SUBUNIT GATY-RELATED"/>
    <property type="match status" value="1"/>
</dbReference>
<dbReference type="STRING" id="561176.SAMN04488561_0155"/>
<feature type="active site" description="Proton donor" evidence="1">
    <location>
        <position position="83"/>
    </location>
</feature>
<proteinExistence type="predicted"/>
<dbReference type="Gene3D" id="3.20.20.70">
    <property type="entry name" value="Aldolase class I"/>
    <property type="match status" value="1"/>
</dbReference>
<dbReference type="PIRSF" id="PIRSF001359">
    <property type="entry name" value="F_bP_aldolase_II"/>
    <property type="match status" value="1"/>
</dbReference>
<dbReference type="GO" id="GO:0008270">
    <property type="term" value="F:zinc ion binding"/>
    <property type="evidence" value="ECO:0007669"/>
    <property type="project" value="InterPro"/>
</dbReference>
<dbReference type="RefSeq" id="WP_069111179.1">
    <property type="nucleotide sequence ID" value="NZ_FNUC01000001.1"/>
</dbReference>
<dbReference type="InterPro" id="IPR013785">
    <property type="entry name" value="Aldolase_TIM"/>
</dbReference>
<dbReference type="EMBL" id="FNUC01000001">
    <property type="protein sequence ID" value="SED64023.1"/>
    <property type="molecule type" value="Genomic_DNA"/>
</dbReference>
<gene>
    <name evidence="3" type="ORF">SAMN04488561_0155</name>
</gene>
<sequence length="320" mass="32835">MTLVTNRTLLDVAAGAGFGVGAFNVADLTMAQAVLDAARATDSPVIVETLAGSHPSGSDTVFWGLLLRLIDEYPEVPVALHLDHGPTFETCARAISAGFTSVMIDGSLDAAGRPASFAANVAVTREVVAYAHARGVSVEGELGTIGGSKDGTARAEIVLADPSEAAAFVAATGVDALAVAVGTSHGAYKFSAPPDGPMLRLDLVAAIAAVVPATHLVLHGSSSLPSPLRSRVNAAGGTVPSSWGVADEEKVRAIELGVRKINQGMDHYLAYTAGVREALAADPACVDPAVYLAAGRESAQRLLEERMVLFGQAGRAPLYR</sequence>
<dbReference type="Proteomes" id="UP000181980">
    <property type="component" value="Unassembled WGS sequence"/>
</dbReference>
<protein>
    <submittedName>
        <fullName evidence="3">Fructose-bisphosphate aldolase</fullName>
    </submittedName>
</protein>
<feature type="binding site" evidence="2">
    <location>
        <position position="105"/>
    </location>
    <ligand>
        <name>Zn(2+)</name>
        <dbReference type="ChEBI" id="CHEBI:29105"/>
        <label>2</label>
    </ligand>
</feature>
<feature type="binding site" evidence="2">
    <location>
        <position position="219"/>
    </location>
    <ligand>
        <name>Zn(2+)</name>
        <dbReference type="ChEBI" id="CHEBI:29105"/>
        <label>1</label>
        <note>catalytic</note>
    </ligand>
</feature>
<accession>A0A1H5CB60</accession>
<keyword evidence="2" id="KW-0479">Metal-binding</keyword>
<name>A0A1H5CB60_9ACTN</name>
<dbReference type="InterPro" id="IPR000771">
    <property type="entry name" value="FBA_II"/>
</dbReference>
<keyword evidence="2" id="KW-0862">Zinc</keyword>
<feature type="binding site" evidence="2">
    <location>
        <position position="84"/>
    </location>
    <ligand>
        <name>Zn(2+)</name>
        <dbReference type="ChEBI" id="CHEBI:29105"/>
        <label>1</label>
        <note>catalytic</note>
    </ligand>
</feature>
<dbReference type="NCBIfam" id="TIGR00167">
    <property type="entry name" value="cbbA"/>
    <property type="match status" value="1"/>
</dbReference>
<dbReference type="PANTHER" id="PTHR30304">
    <property type="entry name" value="D-TAGATOSE-1,6-BISPHOSPHATE ALDOLASE"/>
    <property type="match status" value="1"/>
</dbReference>
<dbReference type="CDD" id="cd00947">
    <property type="entry name" value="TBP_aldolase_IIB"/>
    <property type="match status" value="1"/>
</dbReference>
<dbReference type="AlphaFoldDB" id="A0A1H5CB60"/>
<dbReference type="Pfam" id="PF01116">
    <property type="entry name" value="F_bP_aldolase"/>
    <property type="match status" value="1"/>
</dbReference>
<dbReference type="GO" id="GO:0005975">
    <property type="term" value="P:carbohydrate metabolic process"/>
    <property type="evidence" value="ECO:0007669"/>
    <property type="project" value="InterPro"/>
</dbReference>
<evidence type="ECO:0000313" key="3">
    <source>
        <dbReference type="EMBL" id="SED64023.1"/>
    </source>
</evidence>